<dbReference type="GO" id="GO:0120009">
    <property type="term" value="P:intermembrane lipid transfer"/>
    <property type="evidence" value="ECO:0007669"/>
    <property type="project" value="UniProtKB-ARBA"/>
</dbReference>
<keyword evidence="9" id="KW-0446">Lipid-binding</keyword>
<dbReference type="PANTHER" id="PTHR24016:SF0">
    <property type="entry name" value="CONSERVED OLIGOMERIC GOLGI COMPLEX SUBUNIT 4"/>
    <property type="match status" value="1"/>
</dbReference>
<feature type="region of interest" description="Disordered" evidence="12">
    <location>
        <begin position="191"/>
        <end position="219"/>
    </location>
</feature>
<feature type="compositionally biased region" description="Basic and acidic residues" evidence="12">
    <location>
        <begin position="567"/>
        <end position="580"/>
    </location>
</feature>
<dbReference type="Gene3D" id="1.20.58.1970">
    <property type="match status" value="1"/>
</dbReference>
<dbReference type="PANTHER" id="PTHR24016">
    <property type="entry name" value="CONSERVED OLIGOMERIC GOLGI COMPLEX SUBUNIT 4"/>
    <property type="match status" value="1"/>
</dbReference>
<dbReference type="FunFam" id="2.40.160.120:FF:000001">
    <property type="entry name" value="Oxysterol-binding protein"/>
    <property type="match status" value="1"/>
</dbReference>
<dbReference type="SMART" id="SM00233">
    <property type="entry name" value="PH"/>
    <property type="match status" value="1"/>
</dbReference>
<evidence type="ECO:0000256" key="5">
    <source>
        <dbReference type="ARBA" id="ARBA00022448"/>
    </source>
</evidence>
<dbReference type="InterPro" id="IPR000648">
    <property type="entry name" value="Oxysterol-bd"/>
</dbReference>
<feature type="compositionally biased region" description="Polar residues" evidence="12">
    <location>
        <begin position="85"/>
        <end position="108"/>
    </location>
</feature>
<organism evidence="14 15">
    <name type="scientific">Cryomyces minteri</name>
    <dbReference type="NCBI Taxonomy" id="331657"/>
    <lineage>
        <taxon>Eukaryota</taxon>
        <taxon>Fungi</taxon>
        <taxon>Dikarya</taxon>
        <taxon>Ascomycota</taxon>
        <taxon>Pezizomycotina</taxon>
        <taxon>Dothideomycetes</taxon>
        <taxon>Dothideomycetes incertae sedis</taxon>
        <taxon>Cryomyces</taxon>
    </lineage>
</organism>
<dbReference type="SUPFAM" id="SSF50729">
    <property type="entry name" value="PH domain-like"/>
    <property type="match status" value="1"/>
</dbReference>
<gene>
    <name evidence="14" type="ORF">B0A49_04801</name>
</gene>
<dbReference type="SUPFAM" id="SSF144000">
    <property type="entry name" value="Oxysterol-binding protein-like"/>
    <property type="match status" value="1"/>
</dbReference>
<dbReference type="GO" id="GO:0015031">
    <property type="term" value="P:protein transport"/>
    <property type="evidence" value="ECO:0007669"/>
    <property type="project" value="UniProtKB-KW"/>
</dbReference>
<comment type="subcellular location">
    <subcellularLocation>
        <location evidence="1">Golgi apparatus membrane</location>
        <topology evidence="1">Peripheral membrane protein</topology>
    </subcellularLocation>
</comment>
<feature type="region of interest" description="Disordered" evidence="12">
    <location>
        <begin position="1"/>
        <end position="24"/>
    </location>
</feature>
<dbReference type="GO" id="GO:0008289">
    <property type="term" value="F:lipid binding"/>
    <property type="evidence" value="ECO:0007669"/>
    <property type="project" value="UniProtKB-KW"/>
</dbReference>
<sequence length="1801" mass="197861">MAGMEQLEIHSKLEDEGDCKDGTDENSQSYLVRWINVAAGHSISWSIQPHKKSINFGIFKHPGTSNGVIPNLTSTATFEPPPTPGFQSEANTGGTKSRRGSTATSRNDATTVVEKLKSLGLKPVAWTGKCEADKVSMGRYDVPEGDGGMYGLVFDNTFSKQVSKTATFVLMTHPTDAPPKSGHHLHYSQAFPGGSSKTVGTKASPGLPPISNSTDSLPTLAPHRSLLAESKPRSAHGTESKNIQGATFYTGILHKKRRKRGQPYARRFFSLDFTSSTLSYYQNRHSSALRGAVPLSLAVIGADERTREFSVDSGAEVWHLKAGNRKDFEGWRNAFERASNSAAAIPSPAIPASNLSTWPTSPQYDPAEEREWARVEALVGRVAGTRDAVRRLAKDTDPKYLPPALPGLGTAGSTGSNGAPSPGSEHGSSEYFKDDERVSERMPFWKRKTSTGASPGGNIFRRSVSAQLSVPAPSMAPPVPPIPNATATLPRKSIHPSDNDMHEHCMALLRDLDSVVADFSALLSESKQRRMPPLRATTSRMSIDSTSSQEFFDAEDGEPNRSQILNIRHDSEDSGERDTVDDIVSEGDDSETSSDAGEAIRSFDRKPREGQSYMFPPKPESLTPLPLERVRRRATILPAKVPPPSIIGFLRKNAGKDLSTVSMPVSSNEPISLLQRTAEQMEYSALLDSAATASAADGERLLCVAAFAISSFSNSRVKERAIRKPFNPMLGETYELVREDQGFRLVAEKISHHPVRTACQAEAKDWTFLQAPKPTQKFWGKSVELNTDGRAHVLLHSTGDHYSWTQATCYLRNVVAGEKYVEPVQTMTIINETTGEKAVATFKAGGMFSGRSEDVTVQAYDAKDSVLTLGLVGKWTSDLSLTSSGTDTGKKIWKVGGLVPNAASTYGFTTFAASLNETTPIEASKLPKTDSRLRPDQRAAEEGDLDRAEALKAKLEERQRARRKVMEDHGEQWKPRWFEKVAGKEGEDEGWRLKSGHEGYWEERASGRWTGPQDIYKASSVAEIRATLAHLSQRQASVTARLDTLIASQKDLSRELGRLDLLRAHLGSQVVHARSVSNGMLSDAGSNANRISGAVKRLDQEQHAVKATLEVVEQVAELKACVLGVHGSMGAPQDWETAATYLNRAFKIPEDVVNGSFAEEIVPTAEVPDPPRVTLNAAAESLCGLFLREFEKAASEGDGSRVTRFFKLFPLIGRSDVGLEAYGRYICGGVAARARSNLNAGAGASQRKEGLFYANALTKLFEHIAQIVDGHQPLVERHYGIGMMVKVIERLQMEADVQGGIVIDTWADERSVERKLTDVKSYAFSFLVQSFLPTQKHSAGTPRSNSPATRDSPATRRSEDEGVDMKEVDGLLNEMALMLGRWSLYTRFVATKSVPSDSEETSSTLLLPQYLANSNLQKKISNNLIEPFNIMTTFFFRRSVEKAFQLDESPSGLSLNPNKPLGANAPFITSAVDDVMYIVNQVVQRSLATSQRAVVASVIPTIGRVLGSDFVGMIQRKMRDESYPKAAIQGALPPEHVIIAFLVLINDLDVATDYIKRIVQQQVGVKAAATQDGQNGSPASLTELFPFGHDSVFVENNLKGLENGFESKTSELINDAIQVMFQQVMKPRMRPVLAEAFRDVDYLLSEEDLGEFNGQDGAEEGGQDDLVQQRFERGWMGLTRPIKRILTDQNYDRLITVTISYLSKALEKRIWSYYGRINELGAIRLERDVAGIMNAAVKGSRYGLRDAFVRCTQMTLILNMEDDEWEELVKSTSLEEQEAGIVWQLDANERQRVRAIVKDRA</sequence>
<dbReference type="FunFam" id="2.30.29.30:FF:000369">
    <property type="entry name" value="Oxysterol binding protein"/>
    <property type="match status" value="1"/>
</dbReference>
<keyword evidence="7" id="KW-0333">Golgi apparatus</keyword>
<name>A0A4U0XA72_9PEZI</name>
<evidence type="ECO:0000256" key="10">
    <source>
        <dbReference type="ARBA" id="ARBA00023136"/>
    </source>
</evidence>
<dbReference type="Pfam" id="PF20662">
    <property type="entry name" value="COG4_C"/>
    <property type="match status" value="1"/>
</dbReference>
<feature type="compositionally biased region" description="Polar residues" evidence="12">
    <location>
        <begin position="536"/>
        <end position="550"/>
    </location>
</feature>
<feature type="region of interest" description="Disordered" evidence="12">
    <location>
        <begin position="528"/>
        <end position="622"/>
    </location>
</feature>
<evidence type="ECO:0000256" key="4">
    <source>
        <dbReference type="ARBA" id="ARBA00020975"/>
    </source>
</evidence>
<feature type="compositionally biased region" description="Basic and acidic residues" evidence="12">
    <location>
        <begin position="427"/>
        <end position="438"/>
    </location>
</feature>
<evidence type="ECO:0000259" key="13">
    <source>
        <dbReference type="PROSITE" id="PS50003"/>
    </source>
</evidence>
<dbReference type="Gene3D" id="2.30.29.30">
    <property type="entry name" value="Pleckstrin-homology domain (PH domain)/Phosphotyrosine-binding domain (PTB)"/>
    <property type="match status" value="1"/>
</dbReference>
<feature type="compositionally biased region" description="Basic and acidic residues" evidence="12">
    <location>
        <begin position="925"/>
        <end position="945"/>
    </location>
</feature>
<feature type="domain" description="PH" evidence="13">
    <location>
        <begin position="246"/>
        <end position="340"/>
    </location>
</feature>
<keyword evidence="5" id="KW-0813">Transport</keyword>
<evidence type="ECO:0000256" key="9">
    <source>
        <dbReference type="ARBA" id="ARBA00023121"/>
    </source>
</evidence>
<evidence type="ECO:0000256" key="1">
    <source>
        <dbReference type="ARBA" id="ARBA00004395"/>
    </source>
</evidence>
<dbReference type="Pfam" id="PF08318">
    <property type="entry name" value="COG4_m"/>
    <property type="match status" value="1"/>
</dbReference>
<comment type="caution">
    <text evidence="14">The sequence shown here is derived from an EMBL/GenBank/DDBJ whole genome shotgun (WGS) entry which is preliminary data.</text>
</comment>
<dbReference type="EMBL" id="NAJN01000481">
    <property type="protein sequence ID" value="TKA72707.1"/>
    <property type="molecule type" value="Genomic_DNA"/>
</dbReference>
<evidence type="ECO:0000256" key="6">
    <source>
        <dbReference type="ARBA" id="ARBA00022927"/>
    </source>
</evidence>
<evidence type="ECO:0000313" key="14">
    <source>
        <dbReference type="EMBL" id="TKA72707.1"/>
    </source>
</evidence>
<proteinExistence type="inferred from homology"/>
<dbReference type="Pfam" id="PF20663">
    <property type="entry name" value="COG4_N"/>
    <property type="match status" value="1"/>
</dbReference>
<dbReference type="Proteomes" id="UP000308768">
    <property type="component" value="Unassembled WGS sequence"/>
</dbReference>
<feature type="compositionally biased region" description="Acidic residues" evidence="12">
    <location>
        <begin position="581"/>
        <end position="592"/>
    </location>
</feature>
<dbReference type="PROSITE" id="PS50003">
    <property type="entry name" value="PH_DOMAIN"/>
    <property type="match status" value="1"/>
</dbReference>
<dbReference type="OrthoDB" id="47059at2759"/>
<dbReference type="GO" id="GO:0000139">
    <property type="term" value="C:Golgi membrane"/>
    <property type="evidence" value="ECO:0007669"/>
    <property type="project" value="UniProtKB-SubCell"/>
</dbReference>
<reference evidence="14 15" key="1">
    <citation type="submission" date="2017-03" db="EMBL/GenBank/DDBJ databases">
        <title>Genomes of endolithic fungi from Antarctica.</title>
        <authorList>
            <person name="Coleine C."/>
            <person name="Masonjones S."/>
            <person name="Stajich J.E."/>
        </authorList>
    </citation>
    <scope>NUCLEOTIDE SEQUENCE [LARGE SCALE GENOMIC DNA]</scope>
    <source>
        <strain evidence="14 15">CCFEE 5187</strain>
    </source>
</reference>
<dbReference type="InterPro" id="IPR036598">
    <property type="entry name" value="GOLD_dom_sf"/>
</dbReference>
<protein>
    <recommendedName>
        <fullName evidence="4">Conserved oligomeric Golgi complex subunit 4</fullName>
    </recommendedName>
    <alternativeName>
        <fullName evidence="11">Component of oligomeric Golgi complex 4</fullName>
    </alternativeName>
</protein>
<keyword evidence="10" id="KW-0472">Membrane</keyword>
<dbReference type="InterPro" id="IPR048684">
    <property type="entry name" value="COG4_C"/>
</dbReference>
<feature type="region of interest" description="Disordered" evidence="12">
    <location>
        <begin position="78"/>
        <end position="108"/>
    </location>
</feature>
<comment type="similarity">
    <text evidence="2">Belongs to the OSBP family.</text>
</comment>
<dbReference type="Gene3D" id="2.40.160.120">
    <property type="match status" value="1"/>
</dbReference>
<dbReference type="InterPro" id="IPR013167">
    <property type="entry name" value="COG4_M"/>
</dbReference>
<evidence type="ECO:0000256" key="11">
    <source>
        <dbReference type="ARBA" id="ARBA00031340"/>
    </source>
</evidence>
<evidence type="ECO:0000256" key="7">
    <source>
        <dbReference type="ARBA" id="ARBA00023034"/>
    </source>
</evidence>
<dbReference type="Pfam" id="PF01237">
    <property type="entry name" value="Oxysterol_BP"/>
    <property type="match status" value="1"/>
</dbReference>
<dbReference type="InterPro" id="IPR048682">
    <property type="entry name" value="COG4"/>
</dbReference>
<feature type="compositionally biased region" description="Basic and acidic residues" evidence="12">
    <location>
        <begin position="1353"/>
        <end position="1364"/>
    </location>
</feature>
<comment type="similarity">
    <text evidence="3">Belongs to the COG4 family.</text>
</comment>
<feature type="compositionally biased region" description="Basic and acidic residues" evidence="12">
    <location>
        <begin position="7"/>
        <end position="23"/>
    </location>
</feature>
<dbReference type="SUPFAM" id="SSF101576">
    <property type="entry name" value="Supernatant protein factor (SPF), C-terminal domain"/>
    <property type="match status" value="1"/>
</dbReference>
<evidence type="ECO:0000313" key="15">
    <source>
        <dbReference type="Proteomes" id="UP000308768"/>
    </source>
</evidence>
<feature type="region of interest" description="Disordered" evidence="12">
    <location>
        <begin position="1336"/>
        <end position="1364"/>
    </location>
</feature>
<accession>A0A4U0XA72</accession>
<keyword evidence="6" id="KW-0653">Protein transport</keyword>
<dbReference type="Pfam" id="PF15409">
    <property type="entry name" value="PH_8"/>
    <property type="match status" value="1"/>
</dbReference>
<feature type="region of interest" description="Disordered" evidence="12">
    <location>
        <begin position="394"/>
        <end position="438"/>
    </location>
</feature>
<dbReference type="SMART" id="SM00762">
    <property type="entry name" value="Cog4"/>
    <property type="match status" value="1"/>
</dbReference>
<dbReference type="InterPro" id="IPR011993">
    <property type="entry name" value="PH-like_dom_sf"/>
</dbReference>
<evidence type="ECO:0000256" key="3">
    <source>
        <dbReference type="ARBA" id="ARBA00009215"/>
    </source>
</evidence>
<keyword evidence="15" id="KW-1185">Reference proteome</keyword>
<keyword evidence="8" id="KW-0445">Lipid transport</keyword>
<dbReference type="InterPro" id="IPR037239">
    <property type="entry name" value="OSBP_sf"/>
</dbReference>
<dbReference type="STRING" id="331657.A0A4U0XA72"/>
<evidence type="ECO:0000256" key="8">
    <source>
        <dbReference type="ARBA" id="ARBA00023055"/>
    </source>
</evidence>
<dbReference type="InterPro" id="IPR041680">
    <property type="entry name" value="PH_8"/>
</dbReference>
<evidence type="ECO:0000256" key="2">
    <source>
        <dbReference type="ARBA" id="ARBA00008842"/>
    </source>
</evidence>
<dbReference type="InterPro" id="IPR048680">
    <property type="entry name" value="COG4_N"/>
</dbReference>
<feature type="region of interest" description="Disordered" evidence="12">
    <location>
        <begin position="922"/>
        <end position="945"/>
    </location>
</feature>
<dbReference type="CDD" id="cd13289">
    <property type="entry name" value="PH_Osh3p_yeast"/>
    <property type="match status" value="1"/>
</dbReference>
<dbReference type="InterPro" id="IPR001849">
    <property type="entry name" value="PH_domain"/>
</dbReference>
<feature type="compositionally biased region" description="Polar residues" evidence="12">
    <location>
        <begin position="1336"/>
        <end position="1349"/>
    </location>
</feature>
<evidence type="ECO:0000256" key="12">
    <source>
        <dbReference type="SAM" id="MobiDB-lite"/>
    </source>
</evidence>
<dbReference type="Gene3D" id="3.30.70.3490">
    <property type="match status" value="1"/>
</dbReference>